<evidence type="ECO:0000313" key="1">
    <source>
        <dbReference type="Proteomes" id="UP000046393"/>
    </source>
</evidence>
<evidence type="ECO:0000313" key="2">
    <source>
        <dbReference type="WBParaSite" id="SMUV_0000816701-mRNA-1"/>
    </source>
</evidence>
<reference evidence="2" key="1">
    <citation type="submission" date="2017-02" db="UniProtKB">
        <authorList>
            <consortium name="WormBaseParasite"/>
        </authorList>
    </citation>
    <scope>IDENTIFICATION</scope>
</reference>
<organism evidence="1 2">
    <name type="scientific">Syphacia muris</name>
    <dbReference type="NCBI Taxonomy" id="451379"/>
    <lineage>
        <taxon>Eukaryota</taxon>
        <taxon>Metazoa</taxon>
        <taxon>Ecdysozoa</taxon>
        <taxon>Nematoda</taxon>
        <taxon>Chromadorea</taxon>
        <taxon>Rhabditida</taxon>
        <taxon>Spirurina</taxon>
        <taxon>Oxyuridomorpha</taxon>
        <taxon>Oxyuroidea</taxon>
        <taxon>Oxyuridae</taxon>
        <taxon>Syphacia</taxon>
    </lineage>
</organism>
<proteinExistence type="predicted"/>
<accession>A0A0N5ATK7</accession>
<dbReference type="AlphaFoldDB" id="A0A0N5ATK7"/>
<name>A0A0N5ATK7_9BILA</name>
<sequence>MGKTFRIAAQFASRMQQVAFGLRAIKATVDFDEGIAFLMAVSVIMATDPNTMSWTLSIKILVAISLFTSL</sequence>
<protein>
    <submittedName>
        <fullName evidence="2">ABC transmembrane type-1 domain-containing protein</fullName>
    </submittedName>
</protein>
<keyword evidence="1" id="KW-1185">Reference proteome</keyword>
<dbReference type="WBParaSite" id="SMUV_0000816701-mRNA-1">
    <property type="protein sequence ID" value="SMUV_0000816701-mRNA-1"/>
    <property type="gene ID" value="SMUV_0000816701"/>
</dbReference>
<dbReference type="Proteomes" id="UP000046393">
    <property type="component" value="Unplaced"/>
</dbReference>